<feature type="transmembrane region" description="Helical" evidence="1">
    <location>
        <begin position="12"/>
        <end position="30"/>
    </location>
</feature>
<reference evidence="2" key="2">
    <citation type="journal article" date="2015" name="Data Brief">
        <title>Shoot transcriptome of the giant reed, Arundo donax.</title>
        <authorList>
            <person name="Barrero R.A."/>
            <person name="Guerrero F.D."/>
            <person name="Moolhuijzen P."/>
            <person name="Goolsby J.A."/>
            <person name="Tidwell J."/>
            <person name="Bellgard S.E."/>
            <person name="Bellgard M.I."/>
        </authorList>
    </citation>
    <scope>NUCLEOTIDE SEQUENCE</scope>
    <source>
        <tissue evidence="2">Shoot tissue taken approximately 20 cm above the soil surface</tissue>
    </source>
</reference>
<name>A0A0A9F7P3_ARUDO</name>
<dbReference type="AlphaFoldDB" id="A0A0A9F7P3"/>
<protein>
    <submittedName>
        <fullName evidence="2">Uncharacterized protein</fullName>
    </submittedName>
</protein>
<organism evidence="2">
    <name type="scientific">Arundo donax</name>
    <name type="common">Giant reed</name>
    <name type="synonym">Donax arundinaceus</name>
    <dbReference type="NCBI Taxonomy" id="35708"/>
    <lineage>
        <taxon>Eukaryota</taxon>
        <taxon>Viridiplantae</taxon>
        <taxon>Streptophyta</taxon>
        <taxon>Embryophyta</taxon>
        <taxon>Tracheophyta</taxon>
        <taxon>Spermatophyta</taxon>
        <taxon>Magnoliopsida</taxon>
        <taxon>Liliopsida</taxon>
        <taxon>Poales</taxon>
        <taxon>Poaceae</taxon>
        <taxon>PACMAD clade</taxon>
        <taxon>Arundinoideae</taxon>
        <taxon>Arundineae</taxon>
        <taxon>Arundo</taxon>
    </lineage>
</organism>
<dbReference type="EMBL" id="GBRH01191775">
    <property type="protein sequence ID" value="JAE06121.1"/>
    <property type="molecule type" value="Transcribed_RNA"/>
</dbReference>
<proteinExistence type="predicted"/>
<keyword evidence="1" id="KW-1133">Transmembrane helix</keyword>
<sequence>MSEINMPTLAKTVLTIFAAILIYDIMFLLSCVPGNGLPNSISLGVHSPIWATQWCIHFHQKVHNNFRAILAKGAVPPTIVLWSVVWTVALATQVSEAPIREISICSFPPYNNDNV</sequence>
<keyword evidence="1" id="KW-0812">Transmembrane</keyword>
<accession>A0A0A9F7P3</accession>
<evidence type="ECO:0000313" key="2">
    <source>
        <dbReference type="EMBL" id="JAE06121.1"/>
    </source>
</evidence>
<evidence type="ECO:0000256" key="1">
    <source>
        <dbReference type="SAM" id="Phobius"/>
    </source>
</evidence>
<keyword evidence="1" id="KW-0472">Membrane</keyword>
<reference evidence="2" key="1">
    <citation type="submission" date="2014-09" db="EMBL/GenBank/DDBJ databases">
        <authorList>
            <person name="Magalhaes I.L.F."/>
            <person name="Oliveira U."/>
            <person name="Santos F.R."/>
            <person name="Vidigal T.H.D.A."/>
            <person name="Brescovit A.D."/>
            <person name="Santos A.J."/>
        </authorList>
    </citation>
    <scope>NUCLEOTIDE SEQUENCE</scope>
    <source>
        <tissue evidence="2">Shoot tissue taken approximately 20 cm above the soil surface</tissue>
    </source>
</reference>